<dbReference type="InterPro" id="IPR029063">
    <property type="entry name" value="SAM-dependent_MTases_sf"/>
</dbReference>
<comment type="caution">
    <text evidence="4">The sequence shown here is derived from an EMBL/GenBank/DDBJ whole genome shotgun (WGS) entry which is preliminary data.</text>
</comment>
<name>A0A939K2Q9_9BACT</name>
<reference evidence="4 5" key="1">
    <citation type="submission" date="2021-03" db="EMBL/GenBank/DDBJ databases">
        <title>Fibrella sp. HMF5036 genome sequencing and assembly.</title>
        <authorList>
            <person name="Kang H."/>
            <person name="Kim H."/>
            <person name="Bae S."/>
            <person name="Joh K."/>
        </authorList>
    </citation>
    <scope>NUCLEOTIDE SEQUENCE [LARGE SCALE GENOMIC DNA]</scope>
    <source>
        <strain evidence="4 5">HMF5036</strain>
    </source>
</reference>
<dbReference type="GO" id="GO:0032259">
    <property type="term" value="P:methylation"/>
    <property type="evidence" value="ECO:0007669"/>
    <property type="project" value="UniProtKB-KW"/>
</dbReference>
<dbReference type="SUPFAM" id="SSF53335">
    <property type="entry name" value="S-adenosyl-L-methionine-dependent methyltransferases"/>
    <property type="match status" value="1"/>
</dbReference>
<dbReference type="Gene3D" id="3.40.50.150">
    <property type="entry name" value="Vaccinia Virus protein VP39"/>
    <property type="match status" value="1"/>
</dbReference>
<keyword evidence="2" id="KW-0808">Transferase</keyword>
<dbReference type="GO" id="GO:0008168">
    <property type="term" value="F:methyltransferase activity"/>
    <property type="evidence" value="ECO:0007669"/>
    <property type="project" value="UniProtKB-KW"/>
</dbReference>
<dbReference type="EMBL" id="JAFMYU010000020">
    <property type="protein sequence ID" value="MBO0933565.1"/>
    <property type="molecule type" value="Genomic_DNA"/>
</dbReference>
<dbReference type="PANTHER" id="PTHR43464:SF19">
    <property type="entry name" value="UBIQUINONE BIOSYNTHESIS O-METHYLTRANSFERASE, MITOCHONDRIAL"/>
    <property type="match status" value="1"/>
</dbReference>
<dbReference type="PANTHER" id="PTHR43464">
    <property type="entry name" value="METHYLTRANSFERASE"/>
    <property type="match status" value="1"/>
</dbReference>
<protein>
    <submittedName>
        <fullName evidence="4">Class I SAM-dependent methyltransferase</fullName>
    </submittedName>
</protein>
<dbReference type="RefSeq" id="WP_207337530.1">
    <property type="nucleotide sequence ID" value="NZ_JAFMYU010000020.1"/>
</dbReference>
<proteinExistence type="predicted"/>
<dbReference type="AlphaFoldDB" id="A0A939K2Q9"/>
<dbReference type="Pfam" id="PF13489">
    <property type="entry name" value="Methyltransf_23"/>
    <property type="match status" value="1"/>
</dbReference>
<evidence type="ECO:0000256" key="1">
    <source>
        <dbReference type="ARBA" id="ARBA00022603"/>
    </source>
</evidence>
<accession>A0A939K2Q9</accession>
<evidence type="ECO:0000313" key="4">
    <source>
        <dbReference type="EMBL" id="MBO0933565.1"/>
    </source>
</evidence>
<sequence length="224" mass="25030">MNAVDFHSDIAVAFSKRYEQSADFQERYQVWTALFDTYIQPGQRVLDAGCGTGVFAHYLAKRGCSVTGVDGSPEMIRLCQKEAGPGVSFSVAMLPLTDLPEQPLFDVIISSSVLEYVPDLAQTLSSFDQYLRSGGHLLVSLPNRRSAYRILERLGYHLTGQPPYLQHVLHYSTATSLTDQLTPQTYHLLTQHTFGGTNIIARFMRRCLPATFADTLFVAVFQKK</sequence>
<keyword evidence="3" id="KW-0949">S-adenosyl-L-methionine</keyword>
<dbReference type="Proteomes" id="UP000664795">
    <property type="component" value="Unassembled WGS sequence"/>
</dbReference>
<evidence type="ECO:0000256" key="3">
    <source>
        <dbReference type="ARBA" id="ARBA00022691"/>
    </source>
</evidence>
<evidence type="ECO:0000313" key="5">
    <source>
        <dbReference type="Proteomes" id="UP000664795"/>
    </source>
</evidence>
<gene>
    <name evidence="4" type="ORF">J2I48_21325</name>
</gene>
<keyword evidence="5" id="KW-1185">Reference proteome</keyword>
<dbReference type="CDD" id="cd02440">
    <property type="entry name" value="AdoMet_MTases"/>
    <property type="match status" value="1"/>
</dbReference>
<keyword evidence="1 4" id="KW-0489">Methyltransferase</keyword>
<evidence type="ECO:0000256" key="2">
    <source>
        <dbReference type="ARBA" id="ARBA00022679"/>
    </source>
</evidence>
<organism evidence="4 5">
    <name type="scientific">Fibrella aquatilis</name>
    <dbReference type="NCBI Taxonomy" id="2817059"/>
    <lineage>
        <taxon>Bacteria</taxon>
        <taxon>Pseudomonadati</taxon>
        <taxon>Bacteroidota</taxon>
        <taxon>Cytophagia</taxon>
        <taxon>Cytophagales</taxon>
        <taxon>Spirosomataceae</taxon>
        <taxon>Fibrella</taxon>
    </lineage>
</organism>